<name>A0ABV4UA13_9BACT</name>
<evidence type="ECO:0008006" key="4">
    <source>
        <dbReference type="Google" id="ProtNLM"/>
    </source>
</evidence>
<evidence type="ECO:0000313" key="3">
    <source>
        <dbReference type="Proteomes" id="UP001575105"/>
    </source>
</evidence>
<accession>A0ABV4UA13</accession>
<keyword evidence="1" id="KW-0732">Signal</keyword>
<dbReference type="RefSeq" id="WP_425346776.1">
    <property type="nucleotide sequence ID" value="NZ_JBGUBD010000012.1"/>
</dbReference>
<keyword evidence="3" id="KW-1185">Reference proteome</keyword>
<feature type="signal peptide" evidence="1">
    <location>
        <begin position="1"/>
        <end position="23"/>
    </location>
</feature>
<comment type="caution">
    <text evidence="2">The sequence shown here is derived from an EMBL/GenBank/DDBJ whole genome shotgun (WGS) entry which is preliminary data.</text>
</comment>
<dbReference type="EMBL" id="JBGUBD010000012">
    <property type="protein sequence ID" value="MFA9479853.1"/>
    <property type="molecule type" value="Genomic_DNA"/>
</dbReference>
<gene>
    <name evidence="2" type="ORF">ACERK3_16340</name>
</gene>
<reference evidence="2 3" key="1">
    <citation type="submission" date="2024-08" db="EMBL/GenBank/DDBJ databases">
        <title>Whole-genome sequencing of halo(alkali)philic microorganisms from hypersaline lakes.</title>
        <authorList>
            <person name="Sorokin D.Y."/>
            <person name="Merkel A.Y."/>
            <person name="Messina E."/>
            <person name="Yakimov M."/>
        </authorList>
    </citation>
    <scope>NUCLEOTIDE SEQUENCE [LARGE SCALE GENOMIC DNA]</scope>
    <source>
        <strain evidence="2 3">AB-hyl4</strain>
    </source>
</reference>
<organism evidence="2 3">
    <name type="scientific">Natronomicrosphaera hydrolytica</name>
    <dbReference type="NCBI Taxonomy" id="3242702"/>
    <lineage>
        <taxon>Bacteria</taxon>
        <taxon>Pseudomonadati</taxon>
        <taxon>Planctomycetota</taxon>
        <taxon>Phycisphaerae</taxon>
        <taxon>Phycisphaerales</taxon>
        <taxon>Phycisphaeraceae</taxon>
        <taxon>Natronomicrosphaera</taxon>
    </lineage>
</organism>
<sequence>MLTSKSLVSCLVATLMAATPLFGGQLVSVDGPEGFGDPPANTGFNLYTPTITATGDTPVDAVFTVTQTCSTTGYLLIVDLKTPLADLDLIGLTIEIGFGSGETFTRADWPALTIGGQTPMLSGNPASNYQDNYAIWNTAIGDVFNEYSPISLVHALTVPDPDAAFIPHAYQIYENENLVGYEFTLRYTPIFVPEPTSSSVLLLGLAGLASGRPSRMTTVRGN</sequence>
<evidence type="ECO:0000313" key="2">
    <source>
        <dbReference type="EMBL" id="MFA9479853.1"/>
    </source>
</evidence>
<feature type="chain" id="PRO_5045574271" description="PEP-CTERM protein-sorting domain-containing protein" evidence="1">
    <location>
        <begin position="24"/>
        <end position="222"/>
    </location>
</feature>
<evidence type="ECO:0000256" key="1">
    <source>
        <dbReference type="SAM" id="SignalP"/>
    </source>
</evidence>
<protein>
    <recommendedName>
        <fullName evidence="4">PEP-CTERM protein-sorting domain-containing protein</fullName>
    </recommendedName>
</protein>
<dbReference type="Proteomes" id="UP001575105">
    <property type="component" value="Unassembled WGS sequence"/>
</dbReference>
<proteinExistence type="predicted"/>